<feature type="compositionally biased region" description="Low complexity" evidence="1">
    <location>
        <begin position="45"/>
        <end position="68"/>
    </location>
</feature>
<accession>A0A6J4ISI7</accession>
<evidence type="ECO:0000256" key="1">
    <source>
        <dbReference type="SAM" id="MobiDB-lite"/>
    </source>
</evidence>
<feature type="non-terminal residue" evidence="2">
    <location>
        <position position="1"/>
    </location>
</feature>
<feature type="non-terminal residue" evidence="2">
    <location>
        <position position="86"/>
    </location>
</feature>
<sequence length="86" mass="9590">DRVPRPSRPAGRVERRLRRLAAARRRRARPVLRAGVRHPRRRAGRAAAPRGPTARGPDPAVAPRARGAAARDRRRPFPLRTARCGV</sequence>
<name>A0A6J4ISI7_9PSEU</name>
<organism evidence="2">
    <name type="scientific">uncultured Actinomycetospora sp</name>
    <dbReference type="NCBI Taxonomy" id="1135996"/>
    <lineage>
        <taxon>Bacteria</taxon>
        <taxon>Bacillati</taxon>
        <taxon>Actinomycetota</taxon>
        <taxon>Actinomycetes</taxon>
        <taxon>Pseudonocardiales</taxon>
        <taxon>Pseudonocardiaceae</taxon>
        <taxon>Actinomycetospora</taxon>
        <taxon>environmental samples</taxon>
    </lineage>
</organism>
<protein>
    <submittedName>
        <fullName evidence="2">Uncharacterized protein</fullName>
    </submittedName>
</protein>
<reference evidence="2" key="1">
    <citation type="submission" date="2020-02" db="EMBL/GenBank/DDBJ databases">
        <authorList>
            <person name="Meier V. D."/>
        </authorList>
    </citation>
    <scope>NUCLEOTIDE SEQUENCE</scope>
    <source>
        <strain evidence="2">AVDCRST_MAG54</strain>
    </source>
</reference>
<feature type="region of interest" description="Disordered" evidence="1">
    <location>
        <begin position="22"/>
        <end position="86"/>
    </location>
</feature>
<gene>
    <name evidence="2" type="ORF">AVDCRST_MAG54-2380</name>
</gene>
<feature type="compositionally biased region" description="Basic residues" evidence="1">
    <location>
        <begin position="22"/>
        <end position="44"/>
    </location>
</feature>
<dbReference type="EMBL" id="CADCTH010000306">
    <property type="protein sequence ID" value="CAA9258873.1"/>
    <property type="molecule type" value="Genomic_DNA"/>
</dbReference>
<proteinExistence type="predicted"/>
<dbReference type="AlphaFoldDB" id="A0A6J4ISI7"/>
<evidence type="ECO:0000313" key="2">
    <source>
        <dbReference type="EMBL" id="CAA9258873.1"/>
    </source>
</evidence>